<feature type="compositionally biased region" description="Polar residues" evidence="1">
    <location>
        <begin position="8"/>
        <end position="20"/>
    </location>
</feature>
<evidence type="ECO:0000313" key="3">
    <source>
        <dbReference type="Proteomes" id="UP000499080"/>
    </source>
</evidence>
<comment type="caution">
    <text evidence="2">The sequence shown here is derived from an EMBL/GenBank/DDBJ whole genome shotgun (WGS) entry which is preliminary data.</text>
</comment>
<feature type="region of interest" description="Disordered" evidence="1">
    <location>
        <begin position="1"/>
        <end position="20"/>
    </location>
</feature>
<protein>
    <submittedName>
        <fullName evidence="2">Uncharacterized protein</fullName>
    </submittedName>
</protein>
<sequence>MPRRKFNSIENYNEGRNAQHSYVTRYTDNRAKKFSGQSSPPTQVGDRDDQNWTNMGQGGRRNLLSYTIPPILEMATQPAFQQQDLTSTPKKPPQLFLL</sequence>
<evidence type="ECO:0000256" key="1">
    <source>
        <dbReference type="SAM" id="MobiDB-lite"/>
    </source>
</evidence>
<organism evidence="2 3">
    <name type="scientific">Araneus ventricosus</name>
    <name type="common">Orbweaver spider</name>
    <name type="synonym">Epeira ventricosa</name>
    <dbReference type="NCBI Taxonomy" id="182803"/>
    <lineage>
        <taxon>Eukaryota</taxon>
        <taxon>Metazoa</taxon>
        <taxon>Ecdysozoa</taxon>
        <taxon>Arthropoda</taxon>
        <taxon>Chelicerata</taxon>
        <taxon>Arachnida</taxon>
        <taxon>Araneae</taxon>
        <taxon>Araneomorphae</taxon>
        <taxon>Entelegynae</taxon>
        <taxon>Araneoidea</taxon>
        <taxon>Araneidae</taxon>
        <taxon>Araneus</taxon>
    </lineage>
</organism>
<accession>A0A4Y2HVD8</accession>
<dbReference type="EMBL" id="BGPR01002194">
    <property type="protein sequence ID" value="GBM69447.1"/>
    <property type="molecule type" value="Genomic_DNA"/>
</dbReference>
<keyword evidence="3" id="KW-1185">Reference proteome</keyword>
<feature type="region of interest" description="Disordered" evidence="1">
    <location>
        <begin position="78"/>
        <end position="98"/>
    </location>
</feature>
<evidence type="ECO:0000313" key="2">
    <source>
        <dbReference type="EMBL" id="GBM69447.1"/>
    </source>
</evidence>
<reference evidence="2 3" key="1">
    <citation type="journal article" date="2019" name="Sci. Rep.">
        <title>Orb-weaving spider Araneus ventricosus genome elucidates the spidroin gene catalogue.</title>
        <authorList>
            <person name="Kono N."/>
            <person name="Nakamura H."/>
            <person name="Ohtoshi R."/>
            <person name="Moran D.A.P."/>
            <person name="Shinohara A."/>
            <person name="Yoshida Y."/>
            <person name="Fujiwara M."/>
            <person name="Mori M."/>
            <person name="Tomita M."/>
            <person name="Arakawa K."/>
        </authorList>
    </citation>
    <scope>NUCLEOTIDE SEQUENCE [LARGE SCALE GENOMIC DNA]</scope>
</reference>
<dbReference type="Proteomes" id="UP000499080">
    <property type="component" value="Unassembled WGS sequence"/>
</dbReference>
<feature type="compositionally biased region" description="Polar residues" evidence="1">
    <location>
        <begin position="78"/>
        <end position="89"/>
    </location>
</feature>
<name>A0A4Y2HVD8_ARAVE</name>
<feature type="region of interest" description="Disordered" evidence="1">
    <location>
        <begin position="29"/>
        <end position="60"/>
    </location>
</feature>
<gene>
    <name evidence="2" type="ORF">AVEN_165468_1</name>
</gene>
<dbReference type="AlphaFoldDB" id="A0A4Y2HVD8"/>
<proteinExistence type="predicted"/>